<dbReference type="PANTHER" id="PTHR13832">
    <property type="entry name" value="PROTEIN PHOSPHATASE 2C"/>
    <property type="match status" value="1"/>
</dbReference>
<keyword evidence="2 4" id="KW-0378">Hydrolase</keyword>
<evidence type="ECO:0000256" key="4">
    <source>
        <dbReference type="RuleBase" id="RU003465"/>
    </source>
</evidence>
<evidence type="ECO:0000259" key="6">
    <source>
        <dbReference type="PROSITE" id="PS51746"/>
    </source>
</evidence>
<evidence type="ECO:0000313" key="8">
    <source>
        <dbReference type="Proteomes" id="UP000597762"/>
    </source>
</evidence>
<evidence type="ECO:0000313" key="7">
    <source>
        <dbReference type="EMBL" id="CAE1171956.1"/>
    </source>
</evidence>
<feature type="domain" description="PPM-type phosphatase" evidence="6">
    <location>
        <begin position="112"/>
        <end position="504"/>
    </location>
</feature>
<dbReference type="InterPro" id="IPR036457">
    <property type="entry name" value="PPM-type-like_dom_sf"/>
</dbReference>
<dbReference type="PROSITE" id="PS51746">
    <property type="entry name" value="PPM_2"/>
    <property type="match status" value="1"/>
</dbReference>
<keyword evidence="3 4" id="KW-0904">Protein phosphatase</keyword>
<comment type="caution">
    <text evidence="7">The sequence shown here is derived from an EMBL/GenBank/DDBJ whole genome shotgun (WGS) entry which is preliminary data.</text>
</comment>
<comment type="similarity">
    <text evidence="4">Belongs to the PP2C family.</text>
</comment>
<dbReference type="OrthoDB" id="10264738at2759"/>
<dbReference type="AlphaFoldDB" id="A0A812B6A9"/>
<keyword evidence="1" id="KW-0479">Metal-binding</keyword>
<dbReference type="GO" id="GO:0005739">
    <property type="term" value="C:mitochondrion"/>
    <property type="evidence" value="ECO:0007669"/>
    <property type="project" value="TreeGrafter"/>
</dbReference>
<dbReference type="SUPFAM" id="SSF81606">
    <property type="entry name" value="PP2C-like"/>
    <property type="match status" value="1"/>
</dbReference>
<evidence type="ECO:0000256" key="1">
    <source>
        <dbReference type="ARBA" id="ARBA00022723"/>
    </source>
</evidence>
<reference evidence="7" key="1">
    <citation type="submission" date="2021-01" db="EMBL/GenBank/DDBJ databases">
        <authorList>
            <person name="Li R."/>
            <person name="Bekaert M."/>
        </authorList>
    </citation>
    <scope>NUCLEOTIDE SEQUENCE</scope>
    <source>
        <strain evidence="7">Farmed</strain>
    </source>
</reference>
<dbReference type="Proteomes" id="UP000597762">
    <property type="component" value="Unassembled WGS sequence"/>
</dbReference>
<protein>
    <submittedName>
        <fullName evidence="7">PPM1H</fullName>
        <ecNumber evidence="7">3.1.3.16</ecNumber>
    </submittedName>
</protein>
<dbReference type="EC" id="3.1.3.16" evidence="7"/>
<dbReference type="SMART" id="SM00332">
    <property type="entry name" value="PP2Cc"/>
    <property type="match status" value="1"/>
</dbReference>
<proteinExistence type="inferred from homology"/>
<keyword evidence="8" id="KW-1185">Reference proteome</keyword>
<dbReference type="GO" id="GO:0004741">
    <property type="term" value="F:[pyruvate dehydrogenase (acetyl-transferring)]-phosphatase activity"/>
    <property type="evidence" value="ECO:0007669"/>
    <property type="project" value="TreeGrafter"/>
</dbReference>
<dbReference type="InterPro" id="IPR015655">
    <property type="entry name" value="PP2C"/>
</dbReference>
<dbReference type="CDD" id="cd00143">
    <property type="entry name" value="PP2Cc"/>
    <property type="match status" value="1"/>
</dbReference>
<gene>
    <name evidence="7" type="ORF">SPHA_11836</name>
</gene>
<accession>A0A812B6A9</accession>
<dbReference type="InterPro" id="IPR000222">
    <property type="entry name" value="PP2C_BS"/>
</dbReference>
<feature type="compositionally biased region" description="Polar residues" evidence="5">
    <location>
        <begin position="43"/>
        <end position="57"/>
    </location>
</feature>
<name>A0A812B6A9_ACAPH</name>
<dbReference type="PANTHER" id="PTHR13832:SF354">
    <property type="entry name" value="GM14138P"/>
    <property type="match status" value="1"/>
</dbReference>
<dbReference type="PROSITE" id="PS01032">
    <property type="entry name" value="PPM_1"/>
    <property type="match status" value="1"/>
</dbReference>
<evidence type="ECO:0000256" key="3">
    <source>
        <dbReference type="ARBA" id="ARBA00022912"/>
    </source>
</evidence>
<feature type="region of interest" description="Disordered" evidence="5">
    <location>
        <begin position="23"/>
        <end position="62"/>
    </location>
</feature>
<sequence length="520" mass="58147">MLNKARQFVSSFMGSTAILKSESYQRTRASRRHLEEEEDGDDSGTSNNARQRSSGIFSSKRLASGDDANTSITYPYTRPTFLFLSPDQMEQAKDHSVRPVVVPDDLQKIPLRAGYAEVINAGKSELNEDQAVAVRCVISRHSNTHATNVNIASVNKTDETISNESPDNEQTVVEELKNKVEFTYFGIFDGHGGYGAAVMASQNLHICLMKHLTKILDLDLLSNKCNSLYHTINTDDLIIGALESSFFEMDDLIFEERHSCPNTGGCTALVSVLLQDKLYVAQAGDSRAVVIRKDEIICLSNEFTPETERERILQVALANPNLLHNEFCSSQFARNVWKKDLGKQILCRTGYMKGWSPKVITSDDVKPPLISGDGKKACLMGTIRVSRGFGDHDLCVMSSSVQLKPFLSCVPEVQVYDLSQQDLSSTDILLMGSDGFWDCMTNEESADYIHKRMEELKDTNDKWVILAKELVLKARGDTSPEYAWKRNSKQLGSYDDITVFVIPLGLYLKEKKDSAKVWTN</sequence>
<dbReference type="EMBL" id="CAHIKZ030000394">
    <property type="protein sequence ID" value="CAE1171956.1"/>
    <property type="molecule type" value="Genomic_DNA"/>
</dbReference>
<evidence type="ECO:0000256" key="5">
    <source>
        <dbReference type="SAM" id="MobiDB-lite"/>
    </source>
</evidence>
<dbReference type="InterPro" id="IPR001932">
    <property type="entry name" value="PPM-type_phosphatase-like_dom"/>
</dbReference>
<organism evidence="7 8">
    <name type="scientific">Acanthosepion pharaonis</name>
    <name type="common">Pharaoh cuttlefish</name>
    <name type="synonym">Sepia pharaonis</name>
    <dbReference type="NCBI Taxonomy" id="158019"/>
    <lineage>
        <taxon>Eukaryota</taxon>
        <taxon>Metazoa</taxon>
        <taxon>Spiralia</taxon>
        <taxon>Lophotrochozoa</taxon>
        <taxon>Mollusca</taxon>
        <taxon>Cephalopoda</taxon>
        <taxon>Coleoidea</taxon>
        <taxon>Decapodiformes</taxon>
        <taxon>Sepiida</taxon>
        <taxon>Sepiina</taxon>
        <taxon>Sepiidae</taxon>
        <taxon>Acanthosepion</taxon>
    </lineage>
</organism>
<dbReference type="Gene3D" id="3.60.40.10">
    <property type="entry name" value="PPM-type phosphatase domain"/>
    <property type="match status" value="1"/>
</dbReference>
<dbReference type="Pfam" id="PF00481">
    <property type="entry name" value="PP2C"/>
    <property type="match status" value="2"/>
</dbReference>
<evidence type="ECO:0000256" key="2">
    <source>
        <dbReference type="ARBA" id="ARBA00022801"/>
    </source>
</evidence>
<dbReference type="GO" id="GO:0046872">
    <property type="term" value="F:metal ion binding"/>
    <property type="evidence" value="ECO:0007669"/>
    <property type="project" value="UniProtKB-KW"/>
</dbReference>